<sequence>MSSYVVILVSLLFSAFFSGMEIAFVSSNKLRFELEKRESRLTAKIITMFYRHPQQYITTMLVGNNICLVVFSMLMAEILEPYFSLFISNDLLMSFVQSVVATVIVLFVGEFFPKTLFRINPNLWLRIFAPLLYVIYVVLYPVSLMSTWMSIGLLRLMGAKVTKQAQDITFSRVDLMYLLQESYDAEEKDEDMGQEVKMLQNALDFSSVKLRDCYVPRTEVVALPYDVDTDKLKETFIETGLSKILIYKNDIDNIVGYIHQSEMFSHKSEWQQHINPVPIVPENMAAQRLMKLFMQQKKSIAVVVDEFGGTAGIVTLEDIIEQIFGEINDEHDKCEYTQEQVGPKEFLLSGRLEVKAVNERFGLDLPLSEKYDTIAGLILEHYGHFPKVNESIEVEDFTFKCLKMAGNRIDLVKLICKTAPLQLAASAS</sequence>
<evidence type="ECO:0000313" key="12">
    <source>
        <dbReference type="EMBL" id="MBO8460990.1"/>
    </source>
</evidence>
<feature type="transmembrane region" description="Helical" evidence="9">
    <location>
        <begin position="56"/>
        <end position="79"/>
    </location>
</feature>
<evidence type="ECO:0000256" key="2">
    <source>
        <dbReference type="ARBA" id="ARBA00022692"/>
    </source>
</evidence>
<dbReference type="SUPFAM" id="SSF54631">
    <property type="entry name" value="CBS-domain pair"/>
    <property type="match status" value="1"/>
</dbReference>
<evidence type="ECO:0000256" key="5">
    <source>
        <dbReference type="ARBA" id="ARBA00023122"/>
    </source>
</evidence>
<feature type="transmembrane region" description="Helical" evidence="9">
    <location>
        <begin position="91"/>
        <end position="112"/>
    </location>
</feature>
<evidence type="ECO:0000259" key="10">
    <source>
        <dbReference type="PROSITE" id="PS51371"/>
    </source>
</evidence>
<evidence type="ECO:0000256" key="1">
    <source>
        <dbReference type="ARBA" id="ARBA00004141"/>
    </source>
</evidence>
<keyword evidence="4 8" id="KW-1133">Transmembrane helix</keyword>
<dbReference type="Pfam" id="PF03471">
    <property type="entry name" value="CorC_HlyC"/>
    <property type="match status" value="1"/>
</dbReference>
<evidence type="ECO:0000259" key="11">
    <source>
        <dbReference type="PROSITE" id="PS51846"/>
    </source>
</evidence>
<feature type="domain" description="CBS" evidence="10">
    <location>
        <begin position="273"/>
        <end position="330"/>
    </location>
</feature>
<reference evidence="12" key="1">
    <citation type="submission" date="2020-10" db="EMBL/GenBank/DDBJ databases">
        <authorList>
            <person name="Gilroy R."/>
        </authorList>
    </citation>
    <scope>NUCLEOTIDE SEQUENCE</scope>
    <source>
        <strain evidence="12">G3-3990</strain>
    </source>
</reference>
<keyword evidence="6 8" id="KW-0472">Membrane</keyword>
<dbReference type="PANTHER" id="PTHR22777">
    <property type="entry name" value="HEMOLYSIN-RELATED"/>
    <property type="match status" value="1"/>
</dbReference>
<dbReference type="Gene3D" id="3.10.580.10">
    <property type="entry name" value="CBS-domain"/>
    <property type="match status" value="1"/>
</dbReference>
<dbReference type="CDD" id="cd04590">
    <property type="entry name" value="CBS_pair_CorC_HlyC_assoc"/>
    <property type="match status" value="1"/>
</dbReference>
<comment type="caution">
    <text evidence="12">The sequence shown here is derived from an EMBL/GenBank/DDBJ whole genome shotgun (WGS) entry which is preliminary data.</text>
</comment>
<comment type="subcellular location">
    <subcellularLocation>
        <location evidence="1">Membrane</location>
        <topology evidence="1">Multi-pass membrane protein</topology>
    </subcellularLocation>
</comment>
<dbReference type="InterPro" id="IPR002550">
    <property type="entry name" value="CNNM"/>
</dbReference>
<dbReference type="GO" id="GO:0050660">
    <property type="term" value="F:flavin adenine dinucleotide binding"/>
    <property type="evidence" value="ECO:0007669"/>
    <property type="project" value="InterPro"/>
</dbReference>
<evidence type="ECO:0000256" key="7">
    <source>
        <dbReference type="PROSITE-ProRule" id="PRU00703"/>
    </source>
</evidence>
<dbReference type="InterPro" id="IPR046342">
    <property type="entry name" value="CBS_dom_sf"/>
</dbReference>
<evidence type="ECO:0000256" key="4">
    <source>
        <dbReference type="ARBA" id="ARBA00022989"/>
    </source>
</evidence>
<organism evidence="12 13">
    <name type="scientific">Candidatus Gallipaludibacter merdavium</name>
    <dbReference type="NCBI Taxonomy" id="2840839"/>
    <lineage>
        <taxon>Bacteria</taxon>
        <taxon>Pseudomonadati</taxon>
        <taxon>Bacteroidota</taxon>
        <taxon>Bacteroidia</taxon>
        <taxon>Bacteroidales</taxon>
        <taxon>Candidatus Gallipaludibacter</taxon>
    </lineage>
</organism>
<keyword evidence="5 7" id="KW-0129">CBS domain</keyword>
<dbReference type="InterPro" id="IPR000644">
    <property type="entry name" value="CBS_dom"/>
</dbReference>
<dbReference type="PANTHER" id="PTHR22777:SF17">
    <property type="entry name" value="UPF0053 PROTEIN SLL0260"/>
    <property type="match status" value="1"/>
</dbReference>
<feature type="transmembrane region" description="Helical" evidence="9">
    <location>
        <begin position="132"/>
        <end position="154"/>
    </location>
</feature>
<dbReference type="Pfam" id="PF00571">
    <property type="entry name" value="CBS"/>
    <property type="match status" value="1"/>
</dbReference>
<dbReference type="InterPro" id="IPR044751">
    <property type="entry name" value="Ion_transp-like_CBS"/>
</dbReference>
<keyword evidence="3" id="KW-0677">Repeat</keyword>
<dbReference type="EMBL" id="JADIMG010000109">
    <property type="protein sequence ID" value="MBO8460990.1"/>
    <property type="molecule type" value="Genomic_DNA"/>
</dbReference>
<dbReference type="Proteomes" id="UP000823641">
    <property type="component" value="Unassembled WGS sequence"/>
</dbReference>
<dbReference type="SUPFAM" id="SSF56176">
    <property type="entry name" value="FAD-binding/transporter-associated domain-like"/>
    <property type="match status" value="1"/>
</dbReference>
<protein>
    <submittedName>
        <fullName evidence="12">HlyC/CorC family transporter</fullName>
    </submittedName>
</protein>
<evidence type="ECO:0000256" key="8">
    <source>
        <dbReference type="PROSITE-ProRule" id="PRU01193"/>
    </source>
</evidence>
<dbReference type="GO" id="GO:0005886">
    <property type="term" value="C:plasma membrane"/>
    <property type="evidence" value="ECO:0007669"/>
    <property type="project" value="TreeGrafter"/>
</dbReference>
<proteinExistence type="predicted"/>
<dbReference type="Gene3D" id="3.30.465.10">
    <property type="match status" value="1"/>
</dbReference>
<dbReference type="Pfam" id="PF01595">
    <property type="entry name" value="CNNM"/>
    <property type="match status" value="1"/>
</dbReference>
<evidence type="ECO:0000256" key="9">
    <source>
        <dbReference type="SAM" id="Phobius"/>
    </source>
</evidence>
<evidence type="ECO:0000256" key="3">
    <source>
        <dbReference type="ARBA" id="ARBA00022737"/>
    </source>
</evidence>
<dbReference type="PROSITE" id="PS51846">
    <property type="entry name" value="CNNM"/>
    <property type="match status" value="1"/>
</dbReference>
<gene>
    <name evidence="12" type="ORF">IAA73_11785</name>
</gene>
<name>A0A9D9HVX4_9BACT</name>
<evidence type="ECO:0000256" key="6">
    <source>
        <dbReference type="ARBA" id="ARBA00023136"/>
    </source>
</evidence>
<dbReference type="InterPro" id="IPR016169">
    <property type="entry name" value="FAD-bd_PCMH_sub2"/>
</dbReference>
<evidence type="ECO:0000313" key="13">
    <source>
        <dbReference type="Proteomes" id="UP000823641"/>
    </source>
</evidence>
<dbReference type="SMART" id="SM01091">
    <property type="entry name" value="CorC_HlyC"/>
    <property type="match status" value="1"/>
</dbReference>
<dbReference type="InterPro" id="IPR036318">
    <property type="entry name" value="FAD-bd_PCMH-like_sf"/>
</dbReference>
<dbReference type="InterPro" id="IPR005170">
    <property type="entry name" value="Transptr-assoc_dom"/>
</dbReference>
<keyword evidence="2 8" id="KW-0812">Transmembrane</keyword>
<accession>A0A9D9HVX4</accession>
<feature type="domain" description="CNNM transmembrane" evidence="11">
    <location>
        <begin position="1"/>
        <end position="192"/>
    </location>
</feature>
<dbReference type="AlphaFoldDB" id="A0A9D9HVX4"/>
<reference evidence="12" key="2">
    <citation type="journal article" date="2021" name="PeerJ">
        <title>Extensive microbial diversity within the chicken gut microbiome revealed by metagenomics and culture.</title>
        <authorList>
            <person name="Gilroy R."/>
            <person name="Ravi A."/>
            <person name="Getino M."/>
            <person name="Pursley I."/>
            <person name="Horton D.L."/>
            <person name="Alikhan N.F."/>
            <person name="Baker D."/>
            <person name="Gharbi K."/>
            <person name="Hall N."/>
            <person name="Watson M."/>
            <person name="Adriaenssens E.M."/>
            <person name="Foster-Nyarko E."/>
            <person name="Jarju S."/>
            <person name="Secka A."/>
            <person name="Antonio M."/>
            <person name="Oren A."/>
            <person name="Chaudhuri R.R."/>
            <person name="La Ragione R."/>
            <person name="Hildebrand F."/>
            <person name="Pallen M.J."/>
        </authorList>
    </citation>
    <scope>NUCLEOTIDE SEQUENCE</scope>
    <source>
        <strain evidence="12">G3-3990</strain>
    </source>
</reference>
<dbReference type="PROSITE" id="PS51371">
    <property type="entry name" value="CBS"/>
    <property type="match status" value="1"/>
</dbReference>